<dbReference type="AlphaFoldDB" id="A0A125W3S2"/>
<dbReference type="InterPro" id="IPR055228">
    <property type="entry name" value="Cas9_RuvC"/>
</dbReference>
<proteinExistence type="predicted"/>
<sequence length="374" mass="43264">MKASLTSQFRSIFGLYKVREVNDYHHGQDAYLNCVVATTLLKVYPNLAPEFVYGEYPKFQTFKENKATAKAIIYTNLLRFFTEDEPRFTKDGEILWSNSYLKTIKKELNYHQMNIVKKVEVQKGGFSKESIKPKGPSNKLIPVKNGLDPQKYGGFDSPIVAYTVLFTHEKGKKPLIKQEILGITIMEKTRFEQNPILFLEEKGFLRPRVLMKLPKYTLYEFPEGRRRLLASAKEAQKGNQMVLPEHLLTLLYHAKQCLLPNQSESLAYVEQHQPEFQEILERVVDFAEVHTLAKSKVQQIVKLFEANQTADVKEIAASFIQLMQFNAMGAPSTFKFFQKDIERARYTSIKEIFDATIIYQSTTGLYETRRKVVD</sequence>
<name>A0A125W3S2_ENTFL</name>
<protein>
    <submittedName>
        <fullName evidence="3">Uncharacterized protein</fullName>
    </submittedName>
</protein>
<dbReference type="Pfam" id="PF16595">
    <property type="entry name" value="Cas9_PI"/>
    <property type="match status" value="1"/>
</dbReference>
<dbReference type="EMBL" id="AEBR01000081">
    <property type="protein sequence ID" value="EFM82025.1"/>
    <property type="molecule type" value="Genomic_DNA"/>
</dbReference>
<dbReference type="InterPro" id="IPR032237">
    <property type="entry name" value="Cas9_PI"/>
</dbReference>
<organism evidence="3 4">
    <name type="scientific">Enterococcus faecalis TX4248</name>
    <dbReference type="NCBI Taxonomy" id="749495"/>
    <lineage>
        <taxon>Bacteria</taxon>
        <taxon>Bacillati</taxon>
        <taxon>Bacillota</taxon>
        <taxon>Bacilli</taxon>
        <taxon>Lactobacillales</taxon>
        <taxon>Enterococcaceae</taxon>
        <taxon>Enterococcus</taxon>
    </lineage>
</organism>
<evidence type="ECO:0000313" key="3">
    <source>
        <dbReference type="EMBL" id="EFM82025.1"/>
    </source>
</evidence>
<evidence type="ECO:0000313" key="4">
    <source>
        <dbReference type="Proteomes" id="UP000004846"/>
    </source>
</evidence>
<gene>
    <name evidence="3" type="ORF">HMPREF9498_02375</name>
</gene>
<dbReference type="NCBIfam" id="TIGR01865">
    <property type="entry name" value="cas_Csn1"/>
    <property type="match status" value="1"/>
</dbReference>
<dbReference type="Pfam" id="PF22702">
    <property type="entry name" value="Cas9_RuvC"/>
    <property type="match status" value="1"/>
</dbReference>
<accession>A0A125W3S2</accession>
<evidence type="ECO:0000259" key="2">
    <source>
        <dbReference type="Pfam" id="PF22702"/>
    </source>
</evidence>
<dbReference type="HOGENOM" id="CLU_739148_0_0_9"/>
<comment type="caution">
    <text evidence="3">The sequence shown here is derived from an EMBL/GenBank/DDBJ whole genome shotgun (WGS) entry which is preliminary data.</text>
</comment>
<dbReference type="Proteomes" id="UP000004846">
    <property type="component" value="Unassembled WGS sequence"/>
</dbReference>
<dbReference type="GO" id="GO:0004519">
    <property type="term" value="F:endonuclease activity"/>
    <property type="evidence" value="ECO:0007669"/>
    <property type="project" value="InterPro"/>
</dbReference>
<feature type="domain" description="CRISPR-associated endonuclease Cas9 PAM-interacting" evidence="1">
    <location>
        <begin position="123"/>
        <end position="368"/>
    </location>
</feature>
<feature type="domain" description="Cas9 RuvC" evidence="2">
    <location>
        <begin position="1"/>
        <end position="120"/>
    </location>
</feature>
<evidence type="ECO:0000259" key="1">
    <source>
        <dbReference type="Pfam" id="PF16595"/>
    </source>
</evidence>
<dbReference type="InterPro" id="IPR028629">
    <property type="entry name" value="Cas9"/>
</dbReference>
<reference evidence="3 4" key="1">
    <citation type="submission" date="2010-07" db="EMBL/GenBank/DDBJ databases">
        <authorList>
            <person name="Sid Ahmed O."/>
        </authorList>
    </citation>
    <scope>NUCLEOTIDE SEQUENCE [LARGE SCALE GENOMIC DNA]</scope>
    <source>
        <strain evidence="3 4">TX4248</strain>
    </source>
</reference>